<organism evidence="2 3">
    <name type="scientific">Prosthecobacter debontii</name>
    <dbReference type="NCBI Taxonomy" id="48467"/>
    <lineage>
        <taxon>Bacteria</taxon>
        <taxon>Pseudomonadati</taxon>
        <taxon>Verrucomicrobiota</taxon>
        <taxon>Verrucomicrobiia</taxon>
        <taxon>Verrucomicrobiales</taxon>
        <taxon>Verrucomicrobiaceae</taxon>
        <taxon>Prosthecobacter</taxon>
    </lineage>
</organism>
<dbReference type="STRING" id="48467.SAMN02745166_01921"/>
<dbReference type="CDD" id="cd02042">
    <property type="entry name" value="ParAB_family"/>
    <property type="match status" value="1"/>
</dbReference>
<dbReference type="OrthoDB" id="9815116at2"/>
<dbReference type="InterPro" id="IPR050678">
    <property type="entry name" value="DNA_Partitioning_ATPase"/>
</dbReference>
<dbReference type="Gene3D" id="3.40.50.300">
    <property type="entry name" value="P-loop containing nucleotide triphosphate hydrolases"/>
    <property type="match status" value="1"/>
</dbReference>
<dbReference type="Proteomes" id="UP000190774">
    <property type="component" value="Unassembled WGS sequence"/>
</dbReference>
<gene>
    <name evidence="2" type="ORF">SAMN02745166_01921</name>
</gene>
<sequence>MPSHIVAFLNFKGGVGKTTNTVNIAAIMAMHKQLAGRRVLVIDLDPQSNTTLWLINREGYRKAFENDLTIHKLFTSFEKGGKPDLSSLIQTGVLENLTTGGRLDLVPGSFQMLELEERPSLGHHIKQADGVLAAALRPLREDYDYILIDCPPAWSLFTRNALRAADFILVPYTPDYLALEGIKWINQLLRKYTHDSAPNRVAKLGGVIVNRYRNFQPVQAALLEMREVLDVYSQLQNLDIQVFEPMIREASAVTDSNNVQQALVTERPYDPVTKDLVALTQNLITFFQRFPKPDA</sequence>
<dbReference type="SUPFAM" id="SSF52540">
    <property type="entry name" value="P-loop containing nucleoside triphosphate hydrolases"/>
    <property type="match status" value="1"/>
</dbReference>
<dbReference type="EMBL" id="FUYE01000005">
    <property type="protein sequence ID" value="SKA92624.1"/>
    <property type="molecule type" value="Genomic_DNA"/>
</dbReference>
<dbReference type="RefSeq" id="WP_078813101.1">
    <property type="nucleotide sequence ID" value="NZ_FUYE01000005.1"/>
</dbReference>
<dbReference type="Pfam" id="PF13614">
    <property type="entry name" value="AAA_31"/>
    <property type="match status" value="1"/>
</dbReference>
<keyword evidence="3" id="KW-1185">Reference proteome</keyword>
<accession>A0A1T4XSX6</accession>
<feature type="domain" description="AAA" evidence="1">
    <location>
        <begin position="4"/>
        <end position="191"/>
    </location>
</feature>
<dbReference type="InterPro" id="IPR025669">
    <property type="entry name" value="AAA_dom"/>
</dbReference>
<dbReference type="AlphaFoldDB" id="A0A1T4XSX6"/>
<evidence type="ECO:0000259" key="1">
    <source>
        <dbReference type="Pfam" id="PF13614"/>
    </source>
</evidence>
<dbReference type="PANTHER" id="PTHR13696:SF99">
    <property type="entry name" value="COBYRINIC ACID AC-DIAMIDE SYNTHASE"/>
    <property type="match status" value="1"/>
</dbReference>
<dbReference type="PANTHER" id="PTHR13696">
    <property type="entry name" value="P-LOOP CONTAINING NUCLEOSIDE TRIPHOSPHATE HYDROLASE"/>
    <property type="match status" value="1"/>
</dbReference>
<name>A0A1T4XSX6_9BACT</name>
<evidence type="ECO:0000313" key="3">
    <source>
        <dbReference type="Proteomes" id="UP000190774"/>
    </source>
</evidence>
<protein>
    <submittedName>
        <fullName evidence="2">Chromosome partitioning protein</fullName>
    </submittedName>
</protein>
<evidence type="ECO:0000313" key="2">
    <source>
        <dbReference type="EMBL" id="SKA92624.1"/>
    </source>
</evidence>
<reference evidence="3" key="1">
    <citation type="submission" date="2017-02" db="EMBL/GenBank/DDBJ databases">
        <authorList>
            <person name="Varghese N."/>
            <person name="Submissions S."/>
        </authorList>
    </citation>
    <scope>NUCLEOTIDE SEQUENCE [LARGE SCALE GENOMIC DNA]</scope>
    <source>
        <strain evidence="3">ATCC 700200</strain>
    </source>
</reference>
<proteinExistence type="predicted"/>
<dbReference type="InterPro" id="IPR027417">
    <property type="entry name" value="P-loop_NTPase"/>
</dbReference>